<evidence type="ECO:0000256" key="5">
    <source>
        <dbReference type="ARBA" id="ARBA00047899"/>
    </source>
</evidence>
<proteinExistence type="predicted"/>
<dbReference type="CDD" id="cd01098">
    <property type="entry name" value="PAN_AP_plant"/>
    <property type="match status" value="1"/>
</dbReference>
<dbReference type="SUPFAM" id="SSF51110">
    <property type="entry name" value="alpha-D-mannose-specific plant lectins"/>
    <property type="match status" value="1"/>
</dbReference>
<gene>
    <name evidence="9" type="ORF">QYE76_019552</name>
</gene>
<dbReference type="EMBL" id="JAUUTY010000006">
    <property type="protein sequence ID" value="KAK1614035.1"/>
    <property type="molecule type" value="Genomic_DNA"/>
</dbReference>
<dbReference type="PANTHER" id="PTHR47976">
    <property type="entry name" value="G-TYPE LECTIN S-RECEPTOR-LIKE SERINE/THREONINE-PROTEIN KINASE SD2-5"/>
    <property type="match status" value="1"/>
</dbReference>
<dbReference type="InterPro" id="IPR001480">
    <property type="entry name" value="Bulb-type_lectin_dom"/>
</dbReference>
<evidence type="ECO:0000256" key="2">
    <source>
        <dbReference type="ARBA" id="ARBA00012513"/>
    </source>
</evidence>
<reference evidence="9" key="1">
    <citation type="submission" date="2023-07" db="EMBL/GenBank/DDBJ databases">
        <title>A chromosome-level genome assembly of Lolium multiflorum.</title>
        <authorList>
            <person name="Chen Y."/>
            <person name="Copetti D."/>
            <person name="Kolliker R."/>
            <person name="Studer B."/>
        </authorList>
    </citation>
    <scope>NUCLEOTIDE SEQUENCE</scope>
    <source>
        <strain evidence="9">02402/16</strain>
        <tissue evidence="9">Leaf</tissue>
    </source>
</reference>
<evidence type="ECO:0000313" key="9">
    <source>
        <dbReference type="EMBL" id="KAK1614035.1"/>
    </source>
</evidence>
<comment type="caution">
    <text evidence="9">The sequence shown here is derived from an EMBL/GenBank/DDBJ whole genome shotgun (WGS) entry which is preliminary data.</text>
</comment>
<dbReference type="AlphaFoldDB" id="A0AAD8R4P8"/>
<keyword evidence="7" id="KW-1133">Transmembrane helix</keyword>
<dbReference type="GO" id="GO:0051707">
    <property type="term" value="P:response to other organism"/>
    <property type="evidence" value="ECO:0007669"/>
    <property type="project" value="UniProtKB-ARBA"/>
</dbReference>
<sequence>MHLHKSQNNVWMIRPPHKGCQLLHQRLNISSLPFHPSNMVAAYTFILLLATAAPLLSMGQPSYKNTTTTVKPSMVWINNAASLYHYDISTVNSIVTSSVRPQQTSGLAFVFTAGFTCASTFSATCSVYFFAVFIVSVSIKDGILGPVSPGRIVWSANRARPVRENATLKFTSDGNLVLRDADDSPVWSTSSSGQSVAGMMITETGNLLLFDQRNAIVWQSFDHPTDTLVPGQSLLEGMRLIANTSPTNWTENQLYIVALSSGLYAYVESTPPQLYCFYPYLLIDQKAGNDSHLTKATFMNGSLELFGQPGQPHLNIAFPPYEYTQYMRLESDGHLRLYGLHDGEVPIVLSDAMNINDCAYPTVCGEYGICTAGQCACPLQNNSNSGYFNPVDERRPNLGCSPATPISCEQMHRHQLLTLTDISYFDKSYNVDAMHTGLNLNAINIDDCKKACLKNCSCMAVVSRAGECVWVTKVFSLQTIQPENGGYNSTVYLKVQLNPSNRNKKKVIVGATLGAVTTLALLVIVVILYLQKRQKYEEKGSNSDDEARNMVPAT</sequence>
<feature type="domain" description="Bulb-type lectin" evidence="8">
    <location>
        <begin position="96"/>
        <end position="222"/>
    </location>
</feature>
<evidence type="ECO:0000259" key="8">
    <source>
        <dbReference type="PROSITE" id="PS50927"/>
    </source>
</evidence>
<comment type="catalytic activity">
    <reaction evidence="6">
        <text>L-seryl-[protein] + ATP = O-phospho-L-seryl-[protein] + ADP + H(+)</text>
        <dbReference type="Rhea" id="RHEA:17989"/>
        <dbReference type="Rhea" id="RHEA-COMP:9863"/>
        <dbReference type="Rhea" id="RHEA-COMP:11604"/>
        <dbReference type="ChEBI" id="CHEBI:15378"/>
        <dbReference type="ChEBI" id="CHEBI:29999"/>
        <dbReference type="ChEBI" id="CHEBI:30616"/>
        <dbReference type="ChEBI" id="CHEBI:83421"/>
        <dbReference type="ChEBI" id="CHEBI:456216"/>
        <dbReference type="EC" id="2.7.11.1"/>
    </reaction>
</comment>
<dbReference type="FunFam" id="2.90.10.30:FF:000003">
    <property type="entry name" value="Os04g0303100 protein"/>
    <property type="match status" value="1"/>
</dbReference>
<dbReference type="SMART" id="SM00108">
    <property type="entry name" value="B_lectin"/>
    <property type="match status" value="1"/>
</dbReference>
<dbReference type="GO" id="GO:0016020">
    <property type="term" value="C:membrane"/>
    <property type="evidence" value="ECO:0007669"/>
    <property type="project" value="UniProtKB-SubCell"/>
</dbReference>
<comment type="subcellular location">
    <subcellularLocation>
        <location evidence="1">Membrane</location>
        <topology evidence="1">Single-pass type I membrane protein</topology>
    </subcellularLocation>
</comment>
<keyword evidence="7" id="KW-0812">Transmembrane</keyword>
<evidence type="ECO:0000256" key="4">
    <source>
        <dbReference type="ARBA" id="ARBA00023170"/>
    </source>
</evidence>
<comment type="catalytic activity">
    <reaction evidence="5">
        <text>L-threonyl-[protein] + ATP = O-phospho-L-threonyl-[protein] + ADP + H(+)</text>
        <dbReference type="Rhea" id="RHEA:46608"/>
        <dbReference type="Rhea" id="RHEA-COMP:11060"/>
        <dbReference type="Rhea" id="RHEA-COMP:11605"/>
        <dbReference type="ChEBI" id="CHEBI:15378"/>
        <dbReference type="ChEBI" id="CHEBI:30013"/>
        <dbReference type="ChEBI" id="CHEBI:30616"/>
        <dbReference type="ChEBI" id="CHEBI:61977"/>
        <dbReference type="ChEBI" id="CHEBI:456216"/>
        <dbReference type="EC" id="2.7.11.1"/>
    </reaction>
</comment>
<keyword evidence="10" id="KW-1185">Reference proteome</keyword>
<dbReference type="Pfam" id="PF08276">
    <property type="entry name" value="PAN_2"/>
    <property type="match status" value="1"/>
</dbReference>
<keyword evidence="4" id="KW-0675">Receptor</keyword>
<evidence type="ECO:0000256" key="7">
    <source>
        <dbReference type="SAM" id="Phobius"/>
    </source>
</evidence>
<evidence type="ECO:0000256" key="3">
    <source>
        <dbReference type="ARBA" id="ARBA00022729"/>
    </source>
</evidence>
<dbReference type="InterPro" id="IPR003609">
    <property type="entry name" value="Pan_app"/>
</dbReference>
<dbReference type="Pfam" id="PF01453">
    <property type="entry name" value="B_lectin"/>
    <property type="match status" value="1"/>
</dbReference>
<dbReference type="FunFam" id="2.90.10.10:FF:000039">
    <property type="entry name" value="G-type lectin S-receptor-like serine/threonine-protein kinase SD2-5"/>
    <property type="match status" value="1"/>
</dbReference>
<dbReference type="InterPro" id="IPR036426">
    <property type="entry name" value="Bulb-type_lectin_dom_sf"/>
</dbReference>
<keyword evidence="3" id="KW-0732">Signal</keyword>
<accession>A0AAD8R4P8</accession>
<dbReference type="CDD" id="cd00028">
    <property type="entry name" value="B_lectin"/>
    <property type="match status" value="1"/>
</dbReference>
<dbReference type="Gene3D" id="2.90.10.30">
    <property type="match status" value="1"/>
</dbReference>
<name>A0AAD8R4P8_LOLMU</name>
<dbReference type="EC" id="2.7.11.1" evidence="2"/>
<dbReference type="InterPro" id="IPR051343">
    <property type="entry name" value="G-type_lectin_kinases/EP1-like"/>
</dbReference>
<organism evidence="9 10">
    <name type="scientific">Lolium multiflorum</name>
    <name type="common">Italian ryegrass</name>
    <name type="synonym">Lolium perenne subsp. multiflorum</name>
    <dbReference type="NCBI Taxonomy" id="4521"/>
    <lineage>
        <taxon>Eukaryota</taxon>
        <taxon>Viridiplantae</taxon>
        <taxon>Streptophyta</taxon>
        <taxon>Embryophyta</taxon>
        <taxon>Tracheophyta</taxon>
        <taxon>Spermatophyta</taxon>
        <taxon>Magnoliopsida</taxon>
        <taxon>Liliopsida</taxon>
        <taxon>Poales</taxon>
        <taxon>Poaceae</taxon>
        <taxon>BOP clade</taxon>
        <taxon>Pooideae</taxon>
        <taxon>Poodae</taxon>
        <taxon>Poeae</taxon>
        <taxon>Poeae Chloroplast Group 2 (Poeae type)</taxon>
        <taxon>Loliodinae</taxon>
        <taxon>Loliinae</taxon>
        <taxon>Lolium</taxon>
    </lineage>
</organism>
<dbReference type="GO" id="GO:0004674">
    <property type="term" value="F:protein serine/threonine kinase activity"/>
    <property type="evidence" value="ECO:0007669"/>
    <property type="project" value="UniProtKB-EC"/>
</dbReference>
<evidence type="ECO:0000256" key="6">
    <source>
        <dbReference type="ARBA" id="ARBA00048679"/>
    </source>
</evidence>
<evidence type="ECO:0000313" key="10">
    <source>
        <dbReference type="Proteomes" id="UP001231189"/>
    </source>
</evidence>
<feature type="transmembrane region" description="Helical" evidence="7">
    <location>
        <begin position="40"/>
        <end position="58"/>
    </location>
</feature>
<keyword evidence="7" id="KW-0472">Membrane</keyword>
<dbReference type="Proteomes" id="UP001231189">
    <property type="component" value="Unassembled WGS sequence"/>
</dbReference>
<feature type="transmembrane region" description="Helical" evidence="7">
    <location>
        <begin position="107"/>
        <end position="131"/>
    </location>
</feature>
<feature type="transmembrane region" description="Helical" evidence="7">
    <location>
        <begin position="507"/>
        <end position="530"/>
    </location>
</feature>
<evidence type="ECO:0000256" key="1">
    <source>
        <dbReference type="ARBA" id="ARBA00004479"/>
    </source>
</evidence>
<dbReference type="PANTHER" id="PTHR47976:SF30">
    <property type="entry name" value="RECEPTOR-LIKE SERINE_THREONINE-PROTEIN KINASE"/>
    <property type="match status" value="1"/>
</dbReference>
<protein>
    <recommendedName>
        <fullName evidence="2">non-specific serine/threonine protein kinase</fullName>
        <ecNumber evidence="2">2.7.11.1</ecNumber>
    </recommendedName>
</protein>
<dbReference type="PROSITE" id="PS50927">
    <property type="entry name" value="BULB_LECTIN"/>
    <property type="match status" value="1"/>
</dbReference>